<evidence type="ECO:0000313" key="1">
    <source>
        <dbReference type="EMBL" id="MEY8443868.1"/>
    </source>
</evidence>
<reference evidence="1 2" key="1">
    <citation type="submission" date="2024-03" db="EMBL/GenBank/DDBJ databases">
        <title>Mouse gut bacterial collection (mGBC) of GemPharmatech.</title>
        <authorList>
            <person name="He Y."/>
            <person name="Dong L."/>
            <person name="Wu D."/>
            <person name="Gao X."/>
            <person name="Lin Z."/>
        </authorList>
    </citation>
    <scope>NUCLEOTIDE SEQUENCE [LARGE SCALE GENOMIC DNA]</scope>
    <source>
        <strain evidence="1 2">61-15</strain>
    </source>
</reference>
<protein>
    <submittedName>
        <fullName evidence="1">TetR/AcrR family transcriptional regulator</fullName>
    </submittedName>
</protein>
<dbReference type="Proteomes" id="UP001565283">
    <property type="component" value="Unassembled WGS sequence"/>
</dbReference>
<dbReference type="InterPro" id="IPR050624">
    <property type="entry name" value="HTH-type_Tx_Regulator"/>
</dbReference>
<evidence type="ECO:0000313" key="2">
    <source>
        <dbReference type="Proteomes" id="UP001565283"/>
    </source>
</evidence>
<dbReference type="RefSeq" id="WP_369948411.1">
    <property type="nucleotide sequence ID" value="NZ_JBCLSH010000020.1"/>
</dbReference>
<gene>
    <name evidence="1" type="ORF">AALA52_06385</name>
</gene>
<proteinExistence type="predicted"/>
<dbReference type="InterPro" id="IPR009057">
    <property type="entry name" value="Homeodomain-like_sf"/>
</dbReference>
<dbReference type="InterPro" id="IPR007394">
    <property type="entry name" value="UPF0122"/>
</dbReference>
<sequence length="192" mass="22549">MGLGTRENIINSFFRLALQEPNKQHFTLSEIAREANVSRQAIYKKHYKNTEEILEDIRNKINLEIFKHLDSAALKKDESPFIFFAKEILPIAYKYRIWIRVLTTTSMDSYYGRMVETRLSTYLLPFLDEKDSRKKMHLSGAFRVKIISKNIISIITAWLNQDFPEPPETFSKTFLELVTASSNDLLKDEHRL</sequence>
<organism evidence="1 2">
    <name type="scientific">Lactococcus ileimucosae</name>
    <dbReference type="NCBI Taxonomy" id="2941329"/>
    <lineage>
        <taxon>Bacteria</taxon>
        <taxon>Bacillati</taxon>
        <taxon>Bacillota</taxon>
        <taxon>Bacilli</taxon>
        <taxon>Lactobacillales</taxon>
        <taxon>Streptococcaceae</taxon>
        <taxon>Lactococcus</taxon>
    </lineage>
</organism>
<dbReference type="PANTHER" id="PTHR43479">
    <property type="entry name" value="ACREF/ENVCD OPERON REPRESSOR-RELATED"/>
    <property type="match status" value="1"/>
</dbReference>
<keyword evidence="2" id="KW-1185">Reference proteome</keyword>
<comment type="caution">
    <text evidence="1">The sequence shown here is derived from an EMBL/GenBank/DDBJ whole genome shotgun (WGS) entry which is preliminary data.</text>
</comment>
<name>A0ABV4D632_9LACT</name>
<dbReference type="PANTHER" id="PTHR43479:SF11">
    <property type="entry name" value="ACREF_ENVCD OPERON REPRESSOR-RELATED"/>
    <property type="match status" value="1"/>
</dbReference>
<dbReference type="SUPFAM" id="SSF46689">
    <property type="entry name" value="Homeodomain-like"/>
    <property type="match status" value="1"/>
</dbReference>
<dbReference type="EMBL" id="JBCLSH010000020">
    <property type="protein sequence ID" value="MEY8443868.1"/>
    <property type="molecule type" value="Genomic_DNA"/>
</dbReference>
<dbReference type="Gene3D" id="1.10.357.10">
    <property type="entry name" value="Tetracycline Repressor, domain 2"/>
    <property type="match status" value="1"/>
</dbReference>
<dbReference type="Pfam" id="PF04297">
    <property type="entry name" value="UPF0122"/>
    <property type="match status" value="1"/>
</dbReference>
<accession>A0ABV4D632</accession>